<evidence type="ECO:0000313" key="3">
    <source>
        <dbReference type="Proteomes" id="UP000054166"/>
    </source>
</evidence>
<dbReference type="AlphaFoldDB" id="A0A0C3B555"/>
<organism evidence="2 3">
    <name type="scientific">Piloderma croceum (strain F 1598)</name>
    <dbReference type="NCBI Taxonomy" id="765440"/>
    <lineage>
        <taxon>Eukaryota</taxon>
        <taxon>Fungi</taxon>
        <taxon>Dikarya</taxon>
        <taxon>Basidiomycota</taxon>
        <taxon>Agaricomycotina</taxon>
        <taxon>Agaricomycetes</taxon>
        <taxon>Agaricomycetidae</taxon>
        <taxon>Atheliales</taxon>
        <taxon>Atheliaceae</taxon>
        <taxon>Piloderma</taxon>
    </lineage>
</organism>
<reference evidence="3" key="2">
    <citation type="submission" date="2015-01" db="EMBL/GenBank/DDBJ databases">
        <title>Evolutionary Origins and Diversification of the Mycorrhizal Mutualists.</title>
        <authorList>
            <consortium name="DOE Joint Genome Institute"/>
            <consortium name="Mycorrhizal Genomics Consortium"/>
            <person name="Kohler A."/>
            <person name="Kuo A."/>
            <person name="Nagy L.G."/>
            <person name="Floudas D."/>
            <person name="Copeland A."/>
            <person name="Barry K.W."/>
            <person name="Cichocki N."/>
            <person name="Veneault-Fourrey C."/>
            <person name="LaButti K."/>
            <person name="Lindquist E.A."/>
            <person name="Lipzen A."/>
            <person name="Lundell T."/>
            <person name="Morin E."/>
            <person name="Murat C."/>
            <person name="Riley R."/>
            <person name="Ohm R."/>
            <person name="Sun H."/>
            <person name="Tunlid A."/>
            <person name="Henrissat B."/>
            <person name="Grigoriev I.V."/>
            <person name="Hibbett D.S."/>
            <person name="Martin F."/>
        </authorList>
    </citation>
    <scope>NUCLEOTIDE SEQUENCE [LARGE SCALE GENOMIC DNA]</scope>
    <source>
        <strain evidence="3">F 1598</strain>
    </source>
</reference>
<proteinExistence type="predicted"/>
<reference evidence="2 3" key="1">
    <citation type="submission" date="2014-04" db="EMBL/GenBank/DDBJ databases">
        <authorList>
            <consortium name="DOE Joint Genome Institute"/>
            <person name="Kuo A."/>
            <person name="Tarkka M."/>
            <person name="Buscot F."/>
            <person name="Kohler A."/>
            <person name="Nagy L.G."/>
            <person name="Floudas D."/>
            <person name="Copeland A."/>
            <person name="Barry K.W."/>
            <person name="Cichocki N."/>
            <person name="Veneault-Fourrey C."/>
            <person name="LaButti K."/>
            <person name="Lindquist E.A."/>
            <person name="Lipzen A."/>
            <person name="Lundell T."/>
            <person name="Morin E."/>
            <person name="Murat C."/>
            <person name="Sun H."/>
            <person name="Tunlid A."/>
            <person name="Henrissat B."/>
            <person name="Grigoriev I.V."/>
            <person name="Hibbett D.S."/>
            <person name="Martin F."/>
            <person name="Nordberg H.P."/>
            <person name="Cantor M.N."/>
            <person name="Hua S.X."/>
        </authorList>
    </citation>
    <scope>NUCLEOTIDE SEQUENCE [LARGE SCALE GENOMIC DNA]</scope>
    <source>
        <strain evidence="2 3">F 1598</strain>
    </source>
</reference>
<accession>A0A0C3B555</accession>
<name>A0A0C3B555_PILCF</name>
<keyword evidence="3" id="KW-1185">Reference proteome</keyword>
<dbReference type="OrthoDB" id="2142759at2759"/>
<dbReference type="HOGENOM" id="CLU_1611427_0_0_1"/>
<feature type="region of interest" description="Disordered" evidence="1">
    <location>
        <begin position="81"/>
        <end position="102"/>
    </location>
</feature>
<dbReference type="EMBL" id="KN833133">
    <property type="protein sequence ID" value="KIM72417.1"/>
    <property type="molecule type" value="Genomic_DNA"/>
</dbReference>
<protein>
    <submittedName>
        <fullName evidence="2">Uncharacterized protein</fullName>
    </submittedName>
</protein>
<dbReference type="Proteomes" id="UP000054166">
    <property type="component" value="Unassembled WGS sequence"/>
</dbReference>
<gene>
    <name evidence="2" type="ORF">PILCRDRAFT_829756</name>
</gene>
<evidence type="ECO:0000256" key="1">
    <source>
        <dbReference type="SAM" id="MobiDB-lite"/>
    </source>
</evidence>
<sequence length="165" mass="18472">MIPLRADVHRLWDVYEIGVDIHDMNRVISFSKGRADLASCHLKVDHLPQQLRPLPALLTDHLSQGVYLWCLFPESQHTSRQHPNDLGAVAEGSESPLSPEDDDADIVELNDYISDRLTLKSDSSAAGKKEVFDNFHQYDEIDHGPGKAAFEKYLEVALSDVSHGL</sequence>
<evidence type="ECO:0000313" key="2">
    <source>
        <dbReference type="EMBL" id="KIM72417.1"/>
    </source>
</evidence>
<dbReference type="InParanoid" id="A0A0C3B555"/>